<dbReference type="EMBL" id="PJQY01000153">
    <property type="protein sequence ID" value="PQQ17352.1"/>
    <property type="molecule type" value="Genomic_DNA"/>
</dbReference>
<organism evidence="1 2">
    <name type="scientific">Prunus yedoensis var. nudiflora</name>
    <dbReference type="NCBI Taxonomy" id="2094558"/>
    <lineage>
        <taxon>Eukaryota</taxon>
        <taxon>Viridiplantae</taxon>
        <taxon>Streptophyta</taxon>
        <taxon>Embryophyta</taxon>
        <taxon>Tracheophyta</taxon>
        <taxon>Spermatophyta</taxon>
        <taxon>Magnoliopsida</taxon>
        <taxon>eudicotyledons</taxon>
        <taxon>Gunneridae</taxon>
        <taxon>Pentapetalae</taxon>
        <taxon>rosids</taxon>
        <taxon>fabids</taxon>
        <taxon>Rosales</taxon>
        <taxon>Rosaceae</taxon>
        <taxon>Amygdaloideae</taxon>
        <taxon>Amygdaleae</taxon>
        <taxon>Prunus</taxon>
    </lineage>
</organism>
<dbReference type="AlphaFoldDB" id="A0A314Z738"/>
<evidence type="ECO:0000313" key="2">
    <source>
        <dbReference type="Proteomes" id="UP000250321"/>
    </source>
</evidence>
<name>A0A314Z738_PRUYE</name>
<protein>
    <submittedName>
        <fullName evidence="1">Transportin-3</fullName>
    </submittedName>
</protein>
<evidence type="ECO:0000313" key="1">
    <source>
        <dbReference type="EMBL" id="PQQ17352.1"/>
    </source>
</evidence>
<sequence>MVGSAEDSLHLVEASSKVITELPPDHAKRALEWRPCACPSLLLYSQGPDTLNSKPARDLTMC</sequence>
<accession>A0A314Z738</accession>
<proteinExistence type="predicted"/>
<dbReference type="STRING" id="2094558.A0A314Z738"/>
<keyword evidence="2" id="KW-1185">Reference proteome</keyword>
<dbReference type="Proteomes" id="UP000250321">
    <property type="component" value="Unassembled WGS sequence"/>
</dbReference>
<reference evidence="1 2" key="1">
    <citation type="submission" date="2018-02" db="EMBL/GenBank/DDBJ databases">
        <title>Draft genome of wild Prunus yedoensis var. nudiflora.</title>
        <authorList>
            <person name="Baek S."/>
            <person name="Kim J.-H."/>
            <person name="Choi K."/>
            <person name="Kim G.-B."/>
            <person name="Cho A."/>
            <person name="Jang H."/>
            <person name="Shin C.-H."/>
            <person name="Yu H.-J."/>
            <person name="Mun J.-H."/>
        </authorList>
    </citation>
    <scope>NUCLEOTIDE SEQUENCE [LARGE SCALE GENOMIC DNA]</scope>
    <source>
        <strain evidence="2">cv. Jeju island</strain>
        <tissue evidence="1">Leaf</tissue>
    </source>
</reference>
<dbReference type="OrthoDB" id="1719728at2759"/>
<gene>
    <name evidence="1" type="ORF">Pyn_06684</name>
</gene>
<comment type="caution">
    <text evidence="1">The sequence shown here is derived from an EMBL/GenBank/DDBJ whole genome shotgun (WGS) entry which is preliminary data.</text>
</comment>